<sequence>MVRLTAFDRKQESFTPKFVGTSPFLGKYSHECRSSWNSHDALWVSFEHVHLKTFIEGLPGQLEYEVGESGQNLRNQSLSRGVSA</sequence>
<protein>
    <submittedName>
        <fullName evidence="1">Uncharacterized protein</fullName>
    </submittedName>
</protein>
<reference evidence="1" key="2">
    <citation type="submission" date="2020-11" db="EMBL/GenBank/DDBJ databases">
        <authorList>
            <person name="McCartney M.A."/>
            <person name="Auch B."/>
            <person name="Kono T."/>
            <person name="Mallez S."/>
            <person name="Becker A."/>
            <person name="Gohl D.M."/>
            <person name="Silverstein K.A.T."/>
            <person name="Koren S."/>
            <person name="Bechman K.B."/>
            <person name="Herman A."/>
            <person name="Abrahante J.E."/>
            <person name="Garbe J."/>
        </authorList>
    </citation>
    <scope>NUCLEOTIDE SEQUENCE</scope>
    <source>
        <strain evidence="1">Duluth1</strain>
        <tissue evidence="1">Whole animal</tissue>
    </source>
</reference>
<evidence type="ECO:0000313" key="2">
    <source>
        <dbReference type="Proteomes" id="UP000828390"/>
    </source>
</evidence>
<dbReference type="Proteomes" id="UP000828390">
    <property type="component" value="Unassembled WGS sequence"/>
</dbReference>
<organism evidence="1 2">
    <name type="scientific">Dreissena polymorpha</name>
    <name type="common">Zebra mussel</name>
    <name type="synonym">Mytilus polymorpha</name>
    <dbReference type="NCBI Taxonomy" id="45954"/>
    <lineage>
        <taxon>Eukaryota</taxon>
        <taxon>Metazoa</taxon>
        <taxon>Spiralia</taxon>
        <taxon>Lophotrochozoa</taxon>
        <taxon>Mollusca</taxon>
        <taxon>Bivalvia</taxon>
        <taxon>Autobranchia</taxon>
        <taxon>Heteroconchia</taxon>
        <taxon>Euheterodonta</taxon>
        <taxon>Imparidentia</taxon>
        <taxon>Neoheterodontei</taxon>
        <taxon>Myida</taxon>
        <taxon>Dreissenoidea</taxon>
        <taxon>Dreissenidae</taxon>
        <taxon>Dreissena</taxon>
    </lineage>
</organism>
<comment type="caution">
    <text evidence="1">The sequence shown here is derived from an EMBL/GenBank/DDBJ whole genome shotgun (WGS) entry which is preliminary data.</text>
</comment>
<dbReference type="EMBL" id="JAIWYP010000010">
    <property type="protein sequence ID" value="KAH3749006.1"/>
    <property type="molecule type" value="Genomic_DNA"/>
</dbReference>
<gene>
    <name evidence="1" type="ORF">DPMN_183495</name>
</gene>
<reference evidence="1" key="1">
    <citation type="journal article" date="2019" name="bioRxiv">
        <title>The Genome of the Zebra Mussel, Dreissena polymorpha: A Resource for Invasive Species Research.</title>
        <authorList>
            <person name="McCartney M.A."/>
            <person name="Auch B."/>
            <person name="Kono T."/>
            <person name="Mallez S."/>
            <person name="Zhang Y."/>
            <person name="Obille A."/>
            <person name="Becker A."/>
            <person name="Abrahante J.E."/>
            <person name="Garbe J."/>
            <person name="Badalamenti J.P."/>
            <person name="Herman A."/>
            <person name="Mangelson H."/>
            <person name="Liachko I."/>
            <person name="Sullivan S."/>
            <person name="Sone E.D."/>
            <person name="Koren S."/>
            <person name="Silverstein K.A.T."/>
            <person name="Beckman K.B."/>
            <person name="Gohl D.M."/>
        </authorList>
    </citation>
    <scope>NUCLEOTIDE SEQUENCE</scope>
    <source>
        <strain evidence="1">Duluth1</strain>
        <tissue evidence="1">Whole animal</tissue>
    </source>
</reference>
<accession>A0A9D4I3M5</accession>
<dbReference type="AlphaFoldDB" id="A0A9D4I3M5"/>
<proteinExistence type="predicted"/>
<name>A0A9D4I3M5_DREPO</name>
<keyword evidence="2" id="KW-1185">Reference proteome</keyword>
<evidence type="ECO:0000313" key="1">
    <source>
        <dbReference type="EMBL" id="KAH3749006.1"/>
    </source>
</evidence>